<evidence type="ECO:0000259" key="2">
    <source>
        <dbReference type="Pfam" id="PF21113"/>
    </source>
</evidence>
<dbReference type="InterPro" id="IPR048520">
    <property type="entry name" value="LarA_C"/>
</dbReference>
<dbReference type="NCBIfam" id="NF033504">
    <property type="entry name" value="Ni_dep_LarA"/>
    <property type="match status" value="1"/>
</dbReference>
<dbReference type="PANTHER" id="PTHR33171">
    <property type="entry name" value="LAR_N DOMAIN-CONTAINING PROTEIN"/>
    <property type="match status" value="1"/>
</dbReference>
<evidence type="ECO:0000313" key="3">
    <source>
        <dbReference type="EMBL" id="MSS83116.1"/>
    </source>
</evidence>
<dbReference type="Gene3D" id="3.90.226.30">
    <property type="match status" value="1"/>
</dbReference>
<comment type="caution">
    <text evidence="3">The sequence shown here is derived from an EMBL/GenBank/DDBJ whole genome shotgun (WGS) entry which is preliminary data.</text>
</comment>
<dbReference type="RefSeq" id="WP_326831146.1">
    <property type="nucleotide sequence ID" value="NZ_VULN01000024.1"/>
</dbReference>
<feature type="domain" description="Lactate racemase C-terminal" evidence="2">
    <location>
        <begin position="283"/>
        <end position="429"/>
    </location>
</feature>
<dbReference type="GO" id="GO:0050043">
    <property type="term" value="F:lactate racemase activity"/>
    <property type="evidence" value="ECO:0007669"/>
    <property type="project" value="InterPro"/>
</dbReference>
<evidence type="ECO:0000313" key="4">
    <source>
        <dbReference type="Proteomes" id="UP000441455"/>
    </source>
</evidence>
<dbReference type="EMBL" id="VULN01000024">
    <property type="protein sequence ID" value="MSS83116.1"/>
    <property type="molecule type" value="Genomic_DNA"/>
</dbReference>
<dbReference type="Gene3D" id="3.40.50.11440">
    <property type="match status" value="1"/>
</dbReference>
<reference evidence="3 4" key="1">
    <citation type="submission" date="2019-08" db="EMBL/GenBank/DDBJ databases">
        <title>In-depth cultivation of the pig gut microbiome towards novel bacterial diversity and tailored functional studies.</title>
        <authorList>
            <person name="Wylensek D."/>
            <person name="Hitch T.C.A."/>
            <person name="Clavel T."/>
        </authorList>
    </citation>
    <scope>NUCLEOTIDE SEQUENCE [LARGE SCALE GENOMIC DNA]</scope>
    <source>
        <strain evidence="3 4">WCA-389-WT-5B</strain>
    </source>
</reference>
<accession>A0A6N7W4G8</accession>
<dbReference type="Pfam" id="PF09861">
    <property type="entry name" value="Lar_N"/>
    <property type="match status" value="1"/>
</dbReference>
<dbReference type="InterPro" id="IPR048068">
    <property type="entry name" value="LarA-like"/>
</dbReference>
<organism evidence="3 4">
    <name type="scientific">Acidaminococcus fermentans</name>
    <dbReference type="NCBI Taxonomy" id="905"/>
    <lineage>
        <taxon>Bacteria</taxon>
        <taxon>Bacillati</taxon>
        <taxon>Bacillota</taxon>
        <taxon>Negativicutes</taxon>
        <taxon>Acidaminococcales</taxon>
        <taxon>Acidaminococcaceae</taxon>
        <taxon>Acidaminococcus</taxon>
    </lineage>
</organism>
<protein>
    <submittedName>
        <fullName evidence="3">Nickel-dependent lactate racemase</fullName>
    </submittedName>
</protein>
<dbReference type="Pfam" id="PF21113">
    <property type="entry name" value="LarA_C"/>
    <property type="match status" value="1"/>
</dbReference>
<evidence type="ECO:0000259" key="1">
    <source>
        <dbReference type="Pfam" id="PF09861"/>
    </source>
</evidence>
<dbReference type="Proteomes" id="UP000441455">
    <property type="component" value="Unassembled WGS sequence"/>
</dbReference>
<feature type="domain" description="LarA-like N-terminal" evidence="1">
    <location>
        <begin position="10"/>
        <end position="206"/>
    </location>
</feature>
<proteinExistence type="predicted"/>
<gene>
    <name evidence="3" type="primary">larA</name>
    <name evidence="3" type="ORF">FX155_11020</name>
</gene>
<dbReference type="AlphaFoldDB" id="A0A6N7W4G8"/>
<dbReference type="PANTHER" id="PTHR33171:SF17">
    <property type="entry name" value="LARA-LIKE N-TERMINAL DOMAIN-CONTAINING PROTEIN"/>
    <property type="match status" value="1"/>
</dbReference>
<dbReference type="InterPro" id="IPR043166">
    <property type="entry name" value="LarA-like_C"/>
</dbReference>
<dbReference type="InterPro" id="IPR018657">
    <property type="entry name" value="LarA-like_N"/>
</dbReference>
<dbReference type="InterPro" id="IPR047926">
    <property type="entry name" value="Ni_dep_LarA"/>
</dbReference>
<name>A0A6N7W4G8_ACIFE</name>
<sequence length="435" mass="48907">MGLRKFSFNFGRTTQEVELPEERISSIIEGRPVPAVDVEQATLEAMRHPIGCRPLQEMFGKGDKVCLVIADVTRSWNRSSEYVIHVVNELNLAGVRDEDMYIVFAQGTHREQTPEENVRVVGEEVARRIRMYQHHCRSNDELTCVGTTRFGTRVMLNKRVVEADKIVIIDGITAHLFAGYGGGRKLLLPGVAGWDTIQENHCHALADHFGDGINPKTRNGVLQDNPVNYDMLDAMEMVKPTFLVHSIINNEGKICRMVAGDPYQAWLEGTRICHDNQAVSFKARADVTFACAGGYPKDVSLYQGCKCYDPADVTTKPGGIIIAIMEASDLYEPPEYLGSFKYDSEKDMEKALRENFSIPFFVAFNLFCMTHRYTIYLVTKKENFDAIRKTNQIPCATVAEAWEKAQAQLAREGKKDYTLNLIPHCGGVIAEEPEK</sequence>